<name>S3CBY2_OPHP1</name>
<dbReference type="STRING" id="1262450.S3CBY2"/>
<dbReference type="AlphaFoldDB" id="S3CBY2"/>
<proteinExistence type="predicted"/>
<dbReference type="Gene3D" id="3.60.110.10">
    <property type="entry name" value="Carbon-nitrogen hydrolase"/>
    <property type="match status" value="1"/>
</dbReference>
<dbReference type="SUPFAM" id="SSF56317">
    <property type="entry name" value="Carbon-nitrogen hydrolase"/>
    <property type="match status" value="1"/>
</dbReference>
<dbReference type="eggNOG" id="KOG0807">
    <property type="taxonomic scope" value="Eukaryota"/>
</dbReference>
<feature type="region of interest" description="Disordered" evidence="1">
    <location>
        <begin position="478"/>
        <end position="550"/>
    </location>
</feature>
<feature type="compositionally biased region" description="Polar residues" evidence="1">
    <location>
        <begin position="97"/>
        <end position="139"/>
    </location>
</feature>
<dbReference type="EMBL" id="KE148165">
    <property type="protein sequence ID" value="EPE03753.1"/>
    <property type="molecule type" value="Genomic_DNA"/>
</dbReference>
<feature type="compositionally biased region" description="Pro residues" evidence="1">
    <location>
        <begin position="82"/>
        <end position="92"/>
    </location>
</feature>
<dbReference type="Pfam" id="PF00795">
    <property type="entry name" value="CN_hydrolase"/>
    <property type="match status" value="1"/>
</dbReference>
<accession>S3CBY2</accession>
<dbReference type="InterPro" id="IPR036526">
    <property type="entry name" value="C-N_Hydrolase_sf"/>
</dbReference>
<keyword evidence="4" id="KW-1185">Reference proteome</keyword>
<dbReference type="HOGENOM" id="CLU_015147_0_0_1"/>
<gene>
    <name evidence="3" type="ORF">F503_06459</name>
</gene>
<feature type="compositionally biased region" description="Polar residues" evidence="1">
    <location>
        <begin position="62"/>
        <end position="76"/>
    </location>
</feature>
<dbReference type="PANTHER" id="PTHR23088:SF27">
    <property type="entry name" value="DEAMINATED GLUTATHIONE AMIDASE"/>
    <property type="match status" value="1"/>
</dbReference>
<feature type="region of interest" description="Disordered" evidence="1">
    <location>
        <begin position="570"/>
        <end position="623"/>
    </location>
</feature>
<reference evidence="3 4" key="1">
    <citation type="journal article" date="2013" name="BMC Genomics">
        <title>The genome and transcriptome of the pine saprophyte Ophiostoma piceae, and a comparison with the bark beetle-associated pine pathogen Grosmannia clavigera.</title>
        <authorList>
            <person name="Haridas S."/>
            <person name="Wang Y."/>
            <person name="Lim L."/>
            <person name="Massoumi Alamouti S."/>
            <person name="Jackman S."/>
            <person name="Docking R."/>
            <person name="Robertson G."/>
            <person name="Birol I."/>
            <person name="Bohlmann J."/>
            <person name="Breuil C."/>
        </authorList>
    </citation>
    <scope>NUCLEOTIDE SEQUENCE [LARGE SCALE GENOMIC DNA]</scope>
    <source>
        <strain evidence="3 4">UAMH 11346</strain>
    </source>
</reference>
<evidence type="ECO:0000313" key="3">
    <source>
        <dbReference type="EMBL" id="EPE03753.1"/>
    </source>
</evidence>
<evidence type="ECO:0000313" key="4">
    <source>
        <dbReference type="Proteomes" id="UP000016923"/>
    </source>
</evidence>
<feature type="region of interest" description="Disordered" evidence="1">
    <location>
        <begin position="1"/>
        <end position="160"/>
    </location>
</feature>
<feature type="compositionally biased region" description="Gly residues" evidence="1">
    <location>
        <begin position="571"/>
        <end position="603"/>
    </location>
</feature>
<organism evidence="3 4">
    <name type="scientific">Ophiostoma piceae (strain UAMH 11346)</name>
    <name type="common">Sap stain fungus</name>
    <dbReference type="NCBI Taxonomy" id="1262450"/>
    <lineage>
        <taxon>Eukaryota</taxon>
        <taxon>Fungi</taxon>
        <taxon>Dikarya</taxon>
        <taxon>Ascomycota</taxon>
        <taxon>Pezizomycotina</taxon>
        <taxon>Sordariomycetes</taxon>
        <taxon>Sordariomycetidae</taxon>
        <taxon>Ophiostomatales</taxon>
        <taxon>Ophiostomataceae</taxon>
        <taxon>Ophiostoma</taxon>
    </lineage>
</organism>
<feature type="compositionally biased region" description="Low complexity" evidence="1">
    <location>
        <begin position="503"/>
        <end position="520"/>
    </location>
</feature>
<feature type="compositionally biased region" description="Low complexity" evidence="1">
    <location>
        <begin position="604"/>
        <end position="615"/>
    </location>
</feature>
<dbReference type="VEuPathDB" id="FungiDB:F503_06459"/>
<feature type="compositionally biased region" description="Basic and acidic residues" evidence="1">
    <location>
        <begin position="478"/>
        <end position="501"/>
    </location>
</feature>
<dbReference type="OMA" id="INESATY"/>
<feature type="compositionally biased region" description="Low complexity" evidence="1">
    <location>
        <begin position="428"/>
        <end position="441"/>
    </location>
</feature>
<feature type="region of interest" description="Disordered" evidence="1">
    <location>
        <begin position="406"/>
        <end position="457"/>
    </location>
</feature>
<sequence length="1018" mass="106747">MAQPQPQVPQRTFSPTTQLSPSPNPHMAGFTGQPPAKKQRLSPAPSPQGIAQSPGAMFSPMAMNNAQSPATPSTPNSLASPVPTPSAPPLPLPTSAMQSATASPIPTPSNLPAHLNGNSPQKLQLPATSPGPQAFSPNPFQTPTPPTPTGPGTPSGMALPQLGLATTPGAMTNGNVFMPMAATPTTQTPTGIMGPPSKPAERPTKEYQYDVDDSLAGTGIDLRQEEQFQADYFAGTYRPEARTGFPANAPGRRSSFYGALAANQPAETVDEANQRKFELEAAKQAWTDASRTLATSRSNALRNRFLEFNTLHFRADKIAKEYGLSVVLDAKTAATSTRARQEPEIPKPSLAVKTAVGPDGVAFVSTVSSAIPEDTFLADQLALLSLATKHRLRELLEDANKVAMTRQTTSHGVVPDDWLEAASPLPPAGAAADGTSSTGEGRTASKRPAETEAPEPLNEVAKKISGANTLIQSLRVVGKDERSVEEQRLLKRQKREDKKTDVTPGTPTPARTAGTPGTPGSVAPEPDKAPTKKEMKKNAAAKVAEQNDTMSANRTSMAFLGGRKKQYSWLSGGGGASPKRGMGGGGGGGNAGGAPGPGGGGSGASTPGRRPGSGPVMLTGEGRTKWGSWREDGIKGKDIQLRDLVLALEADGRERVTLQAAYNRLDRMPAASKSDHGGMAKQSGLAYIIRYQPIGQICSTASVAHNLEQCVTLVRRAAAAGAKVLFLPEAADYIATSPQEALALAQPVDRSLFVLGLQSAAAQHRVGVHVGIHVPVAVTAAADGSNQVMPTVTADSSSSSGTSAITKLFNRTIYIDASGHVTPYGNYDKLHLFDYAAAGLRESTQTQAGTAVLPPYETPVGRIGSLTCFDMRFSEPAIALAHYAKPPAHIITYPSAFTVPTGRAHWEVLLRARAIESQCYVIASAQVGRHNPKRVSYGRSIAVDPWGKILCRLGGVVGGEDENATGPDVGNAEDGAEGQLGLVDIDLSVWEGVRERLPLIRRTDVYPAFDVFNGGGES</sequence>
<protein>
    <submittedName>
        <fullName evidence="3">Nitrilase and fragile histidine triad fusion protein hit</fullName>
    </submittedName>
</protein>
<evidence type="ECO:0000259" key="2">
    <source>
        <dbReference type="PROSITE" id="PS50263"/>
    </source>
</evidence>
<feature type="compositionally biased region" description="Polar residues" evidence="1">
    <location>
        <begin position="1"/>
        <end position="21"/>
    </location>
</feature>
<dbReference type="InterPro" id="IPR003010">
    <property type="entry name" value="C-N_Hydrolase"/>
</dbReference>
<dbReference type="PROSITE" id="PS50263">
    <property type="entry name" value="CN_HYDROLASE"/>
    <property type="match status" value="1"/>
</dbReference>
<dbReference type="Proteomes" id="UP000016923">
    <property type="component" value="Unassembled WGS sequence"/>
</dbReference>
<dbReference type="OrthoDB" id="10250282at2759"/>
<feature type="compositionally biased region" description="Basic and acidic residues" evidence="1">
    <location>
        <begin position="525"/>
        <end position="537"/>
    </location>
</feature>
<dbReference type="PANTHER" id="PTHR23088">
    <property type="entry name" value="NITRILASE-RELATED"/>
    <property type="match status" value="1"/>
</dbReference>
<feature type="compositionally biased region" description="Pro residues" evidence="1">
    <location>
        <begin position="140"/>
        <end position="151"/>
    </location>
</feature>
<feature type="domain" description="CN hydrolase" evidence="2">
    <location>
        <begin position="689"/>
        <end position="987"/>
    </location>
</feature>
<evidence type="ECO:0000256" key="1">
    <source>
        <dbReference type="SAM" id="MobiDB-lite"/>
    </source>
</evidence>